<proteinExistence type="predicted"/>
<evidence type="ECO:0000259" key="9">
    <source>
        <dbReference type="Pfam" id="PF12832"/>
    </source>
</evidence>
<dbReference type="SUPFAM" id="SSF103473">
    <property type="entry name" value="MFS general substrate transporter"/>
    <property type="match status" value="1"/>
</dbReference>
<feature type="domain" description="Major facilitator superfamily associated" evidence="9">
    <location>
        <begin position="13"/>
        <end position="362"/>
    </location>
</feature>
<evidence type="ECO:0000256" key="3">
    <source>
        <dbReference type="ARBA" id="ARBA00022475"/>
    </source>
</evidence>
<evidence type="ECO:0000256" key="1">
    <source>
        <dbReference type="ARBA" id="ARBA00004429"/>
    </source>
</evidence>
<evidence type="ECO:0000256" key="6">
    <source>
        <dbReference type="ARBA" id="ARBA00022989"/>
    </source>
</evidence>
<evidence type="ECO:0000256" key="4">
    <source>
        <dbReference type="ARBA" id="ARBA00022519"/>
    </source>
</evidence>
<feature type="transmembrane region" description="Helical" evidence="8">
    <location>
        <begin position="20"/>
        <end position="38"/>
    </location>
</feature>
<evidence type="ECO:0000313" key="10">
    <source>
        <dbReference type="EMBL" id="GED69459.1"/>
    </source>
</evidence>
<feature type="transmembrane region" description="Helical" evidence="8">
    <location>
        <begin position="168"/>
        <end position="188"/>
    </location>
</feature>
<dbReference type="Pfam" id="PF12832">
    <property type="entry name" value="MFS_1_like"/>
    <property type="match status" value="1"/>
</dbReference>
<comment type="caution">
    <text evidence="10">The sequence shown here is derived from an EMBL/GenBank/DDBJ whole genome shotgun (WGS) entry which is preliminary data.</text>
</comment>
<name>A0ABQ0TPL9_9BACL</name>
<comment type="subcellular location">
    <subcellularLocation>
        <location evidence="1">Cell inner membrane</location>
        <topology evidence="1">Multi-pass membrane protein</topology>
    </subcellularLocation>
</comment>
<feature type="transmembrane region" description="Helical" evidence="8">
    <location>
        <begin position="330"/>
        <end position="353"/>
    </location>
</feature>
<feature type="transmembrane region" description="Helical" evidence="8">
    <location>
        <begin position="139"/>
        <end position="156"/>
    </location>
</feature>
<dbReference type="PANTHER" id="PTHR23522">
    <property type="entry name" value="BLL5896 PROTEIN"/>
    <property type="match status" value="1"/>
</dbReference>
<evidence type="ECO:0000256" key="5">
    <source>
        <dbReference type="ARBA" id="ARBA00022692"/>
    </source>
</evidence>
<feature type="transmembrane region" description="Helical" evidence="8">
    <location>
        <begin position="244"/>
        <end position="264"/>
    </location>
</feature>
<evidence type="ECO:0000313" key="11">
    <source>
        <dbReference type="Proteomes" id="UP000319578"/>
    </source>
</evidence>
<feature type="transmembrane region" description="Helical" evidence="8">
    <location>
        <begin position="44"/>
        <end position="65"/>
    </location>
</feature>
<evidence type="ECO:0000256" key="8">
    <source>
        <dbReference type="SAM" id="Phobius"/>
    </source>
</evidence>
<evidence type="ECO:0000256" key="2">
    <source>
        <dbReference type="ARBA" id="ARBA00022448"/>
    </source>
</evidence>
<feature type="transmembrane region" description="Helical" evidence="8">
    <location>
        <begin position="359"/>
        <end position="380"/>
    </location>
</feature>
<reference evidence="10 11" key="1">
    <citation type="submission" date="2019-06" db="EMBL/GenBank/DDBJ databases">
        <title>Whole genome shotgun sequence of Brevibacillus reuszeri NBRC 15719.</title>
        <authorList>
            <person name="Hosoyama A."/>
            <person name="Uohara A."/>
            <person name="Ohji S."/>
            <person name="Ichikawa N."/>
        </authorList>
    </citation>
    <scope>NUCLEOTIDE SEQUENCE [LARGE SCALE GENOMIC DNA]</scope>
    <source>
        <strain evidence="10 11">NBRC 15719</strain>
    </source>
</reference>
<keyword evidence="5 8" id="KW-0812">Transmembrane</keyword>
<dbReference type="InterPro" id="IPR024989">
    <property type="entry name" value="MFS_assoc_dom"/>
</dbReference>
<dbReference type="Proteomes" id="UP000319578">
    <property type="component" value="Unassembled WGS sequence"/>
</dbReference>
<keyword evidence="6 8" id="KW-1133">Transmembrane helix</keyword>
<keyword evidence="4" id="KW-0997">Cell inner membrane</keyword>
<gene>
    <name evidence="10" type="primary">ywbF</name>
    <name evidence="10" type="ORF">BRE01_31610</name>
</gene>
<dbReference type="PANTHER" id="PTHR23522:SF10">
    <property type="entry name" value="3-PHENYLPROPIONIC ACID TRANSPORTER-RELATED"/>
    <property type="match status" value="1"/>
</dbReference>
<protein>
    <submittedName>
        <fullName evidence="10">Transporter YwbF</fullName>
    </submittedName>
</protein>
<evidence type="ECO:0000256" key="7">
    <source>
        <dbReference type="ARBA" id="ARBA00023136"/>
    </source>
</evidence>
<keyword evidence="3" id="KW-1003">Cell membrane</keyword>
<sequence length="390" mass="43432">MWVRKKVNMGIASLRAYNFFYFSLLSIFISFLPVYLTFRDVTPSQIGVLIGVGSFIGILSQPFWGMVSDRYQTIKKVILFTLGFSIVAGAILFLSAPLYLLFLLVGAMYFFLLPTDPLTESLNFRIAQKHSVSFGSIRTFGAIGYATASLIIGWTIDQVGMEQLVWLFLGYGILAFLFIAIVSDAPASGKKLSWLELKQFFLYPKTLRFFLLVLLAATPHRTNDSFLGVYVQSLGGSTGDVGQAWFLAAMSEVAFFAISARILSRWSEIKLIMVASALYTIRYILCAIVPSAEWVVYLQLTQGMTFVIFYTATIQYLYKIIPEEWKATGQTVLAVLFFGISGIIGSIAGGWVFQQWGGSALYMAMGGFSLVAFGYSLFLWKSKRVGERIG</sequence>
<feature type="transmembrane region" description="Helical" evidence="8">
    <location>
        <begin position="271"/>
        <end position="290"/>
    </location>
</feature>
<accession>A0ABQ0TPL9</accession>
<keyword evidence="7 8" id="KW-0472">Membrane</keyword>
<dbReference type="InterPro" id="IPR036259">
    <property type="entry name" value="MFS_trans_sf"/>
</dbReference>
<feature type="transmembrane region" description="Helical" evidence="8">
    <location>
        <begin position="296"/>
        <end position="318"/>
    </location>
</feature>
<feature type="transmembrane region" description="Helical" evidence="8">
    <location>
        <begin position="100"/>
        <end position="118"/>
    </location>
</feature>
<dbReference type="Gene3D" id="1.20.1250.20">
    <property type="entry name" value="MFS general substrate transporter like domains"/>
    <property type="match status" value="2"/>
</dbReference>
<keyword evidence="11" id="KW-1185">Reference proteome</keyword>
<keyword evidence="2" id="KW-0813">Transport</keyword>
<organism evidence="10 11">
    <name type="scientific">Brevibacillus reuszeri</name>
    <dbReference type="NCBI Taxonomy" id="54915"/>
    <lineage>
        <taxon>Bacteria</taxon>
        <taxon>Bacillati</taxon>
        <taxon>Bacillota</taxon>
        <taxon>Bacilli</taxon>
        <taxon>Bacillales</taxon>
        <taxon>Paenibacillaceae</taxon>
        <taxon>Brevibacillus</taxon>
    </lineage>
</organism>
<dbReference type="EMBL" id="BJON01000013">
    <property type="protein sequence ID" value="GED69459.1"/>
    <property type="molecule type" value="Genomic_DNA"/>
</dbReference>